<dbReference type="InterPro" id="IPR012340">
    <property type="entry name" value="NA-bd_OB-fold"/>
</dbReference>
<name>A0AAV1IYF3_9NEOP</name>
<evidence type="ECO:0000313" key="5">
    <source>
        <dbReference type="EMBL" id="CAK1540990.1"/>
    </source>
</evidence>
<dbReference type="EMBL" id="CAVLEF010000002">
    <property type="protein sequence ID" value="CAK1540990.1"/>
    <property type="molecule type" value="Genomic_DNA"/>
</dbReference>
<accession>A0AAV1IYF3</accession>
<dbReference type="GO" id="GO:0005730">
    <property type="term" value="C:nucleolus"/>
    <property type="evidence" value="ECO:0007669"/>
    <property type="project" value="UniProtKB-SubCell"/>
</dbReference>
<evidence type="ECO:0000256" key="1">
    <source>
        <dbReference type="ARBA" id="ARBA00004604"/>
    </source>
</evidence>
<organism evidence="5 6">
    <name type="scientific">Leptosia nina</name>
    <dbReference type="NCBI Taxonomy" id="320188"/>
    <lineage>
        <taxon>Eukaryota</taxon>
        <taxon>Metazoa</taxon>
        <taxon>Ecdysozoa</taxon>
        <taxon>Arthropoda</taxon>
        <taxon>Hexapoda</taxon>
        <taxon>Insecta</taxon>
        <taxon>Pterygota</taxon>
        <taxon>Neoptera</taxon>
        <taxon>Endopterygota</taxon>
        <taxon>Lepidoptera</taxon>
        <taxon>Glossata</taxon>
        <taxon>Ditrysia</taxon>
        <taxon>Papilionoidea</taxon>
        <taxon>Pieridae</taxon>
        <taxon>Pierinae</taxon>
        <taxon>Leptosia</taxon>
    </lineage>
</organism>
<evidence type="ECO:0000259" key="4">
    <source>
        <dbReference type="Pfam" id="PF10447"/>
    </source>
</evidence>
<dbReference type="GO" id="GO:0005737">
    <property type="term" value="C:cytoplasm"/>
    <property type="evidence" value="ECO:0007669"/>
    <property type="project" value="TreeGrafter"/>
</dbReference>
<keyword evidence="2" id="KW-0963">Cytoplasm</keyword>
<dbReference type="InterPro" id="IPR019495">
    <property type="entry name" value="EXOSC1_C"/>
</dbReference>
<evidence type="ECO:0000256" key="2">
    <source>
        <dbReference type="ARBA" id="ARBA00022490"/>
    </source>
</evidence>
<dbReference type="Proteomes" id="UP001497472">
    <property type="component" value="Unassembled WGS sequence"/>
</dbReference>
<dbReference type="SUPFAM" id="SSF50249">
    <property type="entry name" value="Nucleic acid-binding proteins"/>
    <property type="match status" value="1"/>
</dbReference>
<gene>
    <name evidence="5" type="ORF">LNINA_LOCUS1008</name>
</gene>
<evidence type="ECO:0000256" key="3">
    <source>
        <dbReference type="ARBA" id="ARBA00022835"/>
    </source>
</evidence>
<proteinExistence type="predicted"/>
<reference evidence="5 6" key="1">
    <citation type="submission" date="2023-11" db="EMBL/GenBank/DDBJ databases">
        <authorList>
            <person name="Okamura Y."/>
        </authorList>
    </citation>
    <scope>NUCLEOTIDE SEQUENCE [LARGE SCALE GENOMIC DNA]</scope>
</reference>
<dbReference type="AlphaFoldDB" id="A0AAV1IYF3"/>
<comment type="caution">
    <text evidence="5">The sequence shown here is derived from an EMBL/GenBank/DDBJ whole genome shotgun (WGS) entry which is preliminary data.</text>
</comment>
<keyword evidence="6" id="KW-1185">Reference proteome</keyword>
<dbReference type="GO" id="GO:0003723">
    <property type="term" value="F:RNA binding"/>
    <property type="evidence" value="ECO:0007669"/>
    <property type="project" value="InterPro"/>
</dbReference>
<comment type="subcellular location">
    <subcellularLocation>
        <location evidence="1">Nucleus</location>
        <location evidence="1">Nucleolus</location>
    </subcellularLocation>
</comment>
<dbReference type="GO" id="GO:0000176">
    <property type="term" value="C:nuclear exosome (RNase complex)"/>
    <property type="evidence" value="ECO:0007669"/>
    <property type="project" value="TreeGrafter"/>
</dbReference>
<dbReference type="PANTHER" id="PTHR12686:SF8">
    <property type="entry name" value="EXOSOME COMPLEX COMPONENT CSL4"/>
    <property type="match status" value="1"/>
</dbReference>
<feature type="domain" description="Exosome complex component CSL4 C-terminal" evidence="4">
    <location>
        <begin position="109"/>
        <end position="144"/>
    </location>
</feature>
<keyword evidence="3" id="KW-0271">Exosome</keyword>
<evidence type="ECO:0000313" key="6">
    <source>
        <dbReference type="Proteomes" id="UP001497472"/>
    </source>
</evidence>
<dbReference type="Gene3D" id="2.40.50.140">
    <property type="entry name" value="Nucleic acid-binding proteins"/>
    <property type="match status" value="1"/>
</dbReference>
<dbReference type="Gene3D" id="2.40.50.100">
    <property type="match status" value="1"/>
</dbReference>
<sequence length="229" mass="25432">MTTEDSIGEGEYAINLSYPGFDLGEAKKDVISGPGTYIFNGRIRSALAGVINEYEDEKTKAKTISVVSPKAPSIVPKTGNKITARVTSVNARLVQCQILCVEDFVMSRPYRGILRKEDIRLLDKDKIDPYKCYRPGDIILAKILPMREMHCYYLTTAENELGVVICTAEGSPQGIHMVPISWSEMQCPKTLVKESRKVARVIPETINRSFVLATPGEDEKTGLENTKTD</sequence>
<protein>
    <recommendedName>
        <fullName evidence="4">Exosome complex component CSL4 C-terminal domain-containing protein</fullName>
    </recommendedName>
</protein>
<dbReference type="FunFam" id="2.40.50.140:FF:000198">
    <property type="entry name" value="Exosome complex component CSL4"/>
    <property type="match status" value="1"/>
</dbReference>
<dbReference type="Pfam" id="PF10447">
    <property type="entry name" value="EXOSC1"/>
    <property type="match status" value="1"/>
</dbReference>
<dbReference type="PANTHER" id="PTHR12686">
    <property type="entry name" value="3'-5' EXORIBONUCLEASE CSL4-RELATED"/>
    <property type="match status" value="1"/>
</dbReference>
<dbReference type="SUPFAM" id="SSF110324">
    <property type="entry name" value="Ribosomal L27 protein-like"/>
    <property type="match status" value="1"/>
</dbReference>
<dbReference type="GO" id="GO:0006396">
    <property type="term" value="P:RNA processing"/>
    <property type="evidence" value="ECO:0007669"/>
    <property type="project" value="InterPro"/>
</dbReference>
<dbReference type="InterPro" id="IPR039771">
    <property type="entry name" value="Csl4"/>
</dbReference>